<reference evidence="4" key="1">
    <citation type="journal article" date="2014" name="Int. J. Syst. Evol. Microbiol.">
        <title>Complete genome sequence of Corynebacterium casei LMG S-19264T (=DSM 44701T), isolated from a smear-ripened cheese.</title>
        <authorList>
            <consortium name="US DOE Joint Genome Institute (JGI-PGF)"/>
            <person name="Walter F."/>
            <person name="Albersmeier A."/>
            <person name="Kalinowski J."/>
            <person name="Ruckert C."/>
        </authorList>
    </citation>
    <scope>NUCLEOTIDE SEQUENCE</scope>
    <source>
        <strain evidence="4">JCM 4125</strain>
    </source>
</reference>
<feature type="transmembrane region" description="Helical" evidence="2">
    <location>
        <begin position="143"/>
        <end position="161"/>
    </location>
</feature>
<keyword evidence="2" id="KW-0812">Transmembrane</keyword>
<dbReference type="SMART" id="SM00460">
    <property type="entry name" value="TGc"/>
    <property type="match status" value="1"/>
</dbReference>
<dbReference type="SUPFAM" id="SSF54001">
    <property type="entry name" value="Cysteine proteinases"/>
    <property type="match status" value="1"/>
</dbReference>
<dbReference type="InterPro" id="IPR002931">
    <property type="entry name" value="Transglutaminase-like"/>
</dbReference>
<feature type="domain" description="Transglutaminase-like" evidence="3">
    <location>
        <begin position="478"/>
        <end position="548"/>
    </location>
</feature>
<feature type="region of interest" description="Disordered" evidence="1">
    <location>
        <begin position="546"/>
        <end position="590"/>
    </location>
</feature>
<feature type="compositionally biased region" description="Basic and acidic residues" evidence="1">
    <location>
        <begin position="670"/>
        <end position="679"/>
    </location>
</feature>
<evidence type="ECO:0000256" key="2">
    <source>
        <dbReference type="SAM" id="Phobius"/>
    </source>
</evidence>
<name>A0A918HQR6_9ACTN</name>
<dbReference type="Gene3D" id="3.10.620.30">
    <property type="match status" value="1"/>
</dbReference>
<evidence type="ECO:0000313" key="5">
    <source>
        <dbReference type="Proteomes" id="UP000646776"/>
    </source>
</evidence>
<reference evidence="4" key="2">
    <citation type="submission" date="2020-09" db="EMBL/GenBank/DDBJ databases">
        <authorList>
            <person name="Sun Q."/>
            <person name="Ohkuma M."/>
        </authorList>
    </citation>
    <scope>NUCLEOTIDE SEQUENCE</scope>
    <source>
        <strain evidence="4">JCM 4125</strain>
    </source>
</reference>
<dbReference type="InterPro" id="IPR038765">
    <property type="entry name" value="Papain-like_cys_pep_sf"/>
</dbReference>
<dbReference type="PROSITE" id="PS51257">
    <property type="entry name" value="PROKAR_LIPOPROTEIN"/>
    <property type="match status" value="1"/>
</dbReference>
<dbReference type="Pfam" id="PF01841">
    <property type="entry name" value="Transglut_core"/>
    <property type="match status" value="1"/>
</dbReference>
<sequence length="845" mass="88799">MSGRARLTLCSAAATLMASCTLLPLVDPATWLLQAAFLLAIQSGVGAAARRVPLARPLTVAVQALVTLMLLTLVFAREHALIGLVPGPEAFGHFGDLFQAGADDVTRYAIPAPLSDGIRLMVIGGVLVIGLAVDTLAVTYRNAAPAGLPLLALYSVAAGLADGGADWLWFLVAAAGYLMLLLAEGRERLSQWGRVFGGVARSPGEPSGPVAPVRTGRRIGMAALGVALVVPLLPLPAIQGGLLDGTGAGVGAGNGSGGTISAVNPLVSLRDSLNVDEDRTVLTLRTNSTNTSDMYLRIVSLDDFDGTTWKPQKRHIVAVPDEFPTPSGLSPDIKRTVITTRVVAANGYAQDWLPMPYPPSSVRIEGNWRYEPVGMTLVGDHGQKTSGKSYEVKSLDVQPTAEQLASASEAPSTIRDNYTEVPDSLPSVVAQRARQITKGATSDYERAVKLQDYFAVTGGFEYDTEVEVGSGPDAIARFLRDKQGFCVHYSFAMAAMARTLGIPARVAVGFAPGSPQADGSVAVSLKDAHAWPELYFEGVGWTRFEPTPTRGTTPTYTLPDTSGQVVPEVPEASSSAGAEPSAAPSASTSCAAADKKEAEACAAVLPLDEVDQGGGGTPWYAIAGWTLLGAAALAVPLLPMLWRLRRRSVRLASARHTGSAAGAAPPGRRGSGEGEDGLRTDGPGGAVRLDVPAREAGEAAVAHVLAVWRELTDTAWDYGIEPDEALTPRRAAERIVRLGELDASVSRSVHRVAGAVEQVLFAPQPRAEAGLADEVRAVRAALRARVSRTTRIRAVVAPRSAVRAVWDLADRWTALKASWAARLKTPAWAARLVTLVRRPSGQQSG</sequence>
<keyword evidence="2" id="KW-0472">Membrane</keyword>
<evidence type="ECO:0000259" key="3">
    <source>
        <dbReference type="SMART" id="SM00460"/>
    </source>
</evidence>
<evidence type="ECO:0000313" key="4">
    <source>
        <dbReference type="EMBL" id="GGT86675.1"/>
    </source>
</evidence>
<organism evidence="4 5">
    <name type="scientific">Streptomyces phaeofaciens</name>
    <dbReference type="NCBI Taxonomy" id="68254"/>
    <lineage>
        <taxon>Bacteria</taxon>
        <taxon>Bacillati</taxon>
        <taxon>Actinomycetota</taxon>
        <taxon>Actinomycetes</taxon>
        <taxon>Kitasatosporales</taxon>
        <taxon>Streptomycetaceae</taxon>
        <taxon>Streptomyces</taxon>
    </lineage>
</organism>
<feature type="region of interest" description="Disordered" evidence="1">
    <location>
        <begin position="654"/>
        <end position="688"/>
    </location>
</feature>
<dbReference type="EMBL" id="BMSA01000032">
    <property type="protein sequence ID" value="GGT86675.1"/>
    <property type="molecule type" value="Genomic_DNA"/>
</dbReference>
<protein>
    <submittedName>
        <fullName evidence="4">Transglutaminase</fullName>
    </submittedName>
</protein>
<proteinExistence type="predicted"/>
<dbReference type="PANTHER" id="PTHR42736">
    <property type="entry name" value="PROTEIN-GLUTAMINE GAMMA-GLUTAMYLTRANSFERASE"/>
    <property type="match status" value="1"/>
</dbReference>
<dbReference type="Proteomes" id="UP000646776">
    <property type="component" value="Unassembled WGS sequence"/>
</dbReference>
<keyword evidence="2" id="KW-1133">Transmembrane helix</keyword>
<feature type="transmembrane region" description="Helical" evidence="2">
    <location>
        <begin position="30"/>
        <end position="49"/>
    </location>
</feature>
<feature type="transmembrane region" description="Helical" evidence="2">
    <location>
        <begin position="58"/>
        <end position="76"/>
    </location>
</feature>
<comment type="caution">
    <text evidence="4">The sequence shown here is derived from an EMBL/GenBank/DDBJ whole genome shotgun (WGS) entry which is preliminary data.</text>
</comment>
<evidence type="ECO:0000256" key="1">
    <source>
        <dbReference type="SAM" id="MobiDB-lite"/>
    </source>
</evidence>
<accession>A0A918HQR6</accession>
<feature type="compositionally biased region" description="Low complexity" evidence="1">
    <location>
        <begin position="654"/>
        <end position="668"/>
    </location>
</feature>
<gene>
    <name evidence="4" type="ORF">GCM10010226_76490</name>
</gene>
<dbReference type="InterPro" id="IPR021878">
    <property type="entry name" value="TgpA_N"/>
</dbReference>
<dbReference type="InterPro" id="IPR052901">
    <property type="entry name" value="Bact_TGase-like"/>
</dbReference>
<feature type="transmembrane region" description="Helical" evidence="2">
    <location>
        <begin position="619"/>
        <end position="642"/>
    </location>
</feature>
<feature type="transmembrane region" description="Helical" evidence="2">
    <location>
        <begin position="117"/>
        <end position="136"/>
    </location>
</feature>
<dbReference type="RefSeq" id="WP_189717223.1">
    <property type="nucleotide sequence ID" value="NZ_BMSA01000032.1"/>
</dbReference>
<dbReference type="Pfam" id="PF11992">
    <property type="entry name" value="TgpA_N"/>
    <property type="match status" value="1"/>
</dbReference>
<dbReference type="PANTHER" id="PTHR42736:SF1">
    <property type="entry name" value="PROTEIN-GLUTAMINE GAMMA-GLUTAMYLTRANSFERASE"/>
    <property type="match status" value="1"/>
</dbReference>
<dbReference type="AlphaFoldDB" id="A0A918HQR6"/>
<keyword evidence="5" id="KW-1185">Reference proteome</keyword>